<dbReference type="InterPro" id="IPR033310">
    <property type="entry name" value="Mms4/EME1/EME2"/>
</dbReference>
<evidence type="ECO:0000256" key="6">
    <source>
        <dbReference type="ARBA" id="ARBA00022763"/>
    </source>
</evidence>
<accession>A0A565BNH9</accession>
<keyword evidence="12" id="KW-0469">Meiosis</keyword>
<evidence type="ECO:0000313" key="13">
    <source>
        <dbReference type="EMBL" id="VVB02865.1"/>
    </source>
</evidence>
<keyword evidence="10" id="KW-0234">DNA repair</keyword>
<dbReference type="PANTHER" id="PTHR21077:SF5">
    <property type="entry name" value="CROSSOVER JUNCTION ENDONUCLEASE MMS4"/>
    <property type="match status" value="1"/>
</dbReference>
<comment type="subcellular location">
    <subcellularLocation>
        <location evidence="2">Nucleus</location>
    </subcellularLocation>
</comment>
<evidence type="ECO:0000256" key="3">
    <source>
        <dbReference type="ARBA" id="ARBA00022722"/>
    </source>
</evidence>
<keyword evidence="11" id="KW-0539">Nucleus</keyword>
<keyword evidence="14" id="KW-1185">Reference proteome</keyword>
<evidence type="ECO:0000313" key="14">
    <source>
        <dbReference type="Proteomes" id="UP000489600"/>
    </source>
</evidence>
<sequence length="98" mass="11070">MSKEEKIRASKLRKEVRLIGFHLRQEKLQKAALRAEEAEIDAKVVEGSVGGCLISRLAEKGIKYRIISNPIERSIVWTMSNPQDIAQVELDLSYSAKC</sequence>
<evidence type="ECO:0000256" key="12">
    <source>
        <dbReference type="ARBA" id="ARBA00023254"/>
    </source>
</evidence>
<reference evidence="13" key="1">
    <citation type="submission" date="2019-07" db="EMBL/GenBank/DDBJ databases">
        <authorList>
            <person name="Dittberner H."/>
        </authorList>
    </citation>
    <scope>NUCLEOTIDE SEQUENCE [LARGE SCALE GENOMIC DNA]</scope>
</reference>
<proteinExistence type="predicted"/>
<dbReference type="OrthoDB" id="343092at2759"/>
<comment type="caution">
    <text evidence="13">The sequence shown here is derived from an EMBL/GenBank/DDBJ whole genome shotgun (WGS) entry which is preliminary data.</text>
</comment>
<name>A0A565BNH9_9BRAS</name>
<keyword evidence="9" id="KW-0233">DNA recombination</keyword>
<keyword evidence="6" id="KW-0227">DNA damage</keyword>
<evidence type="ECO:0000256" key="8">
    <source>
        <dbReference type="ARBA" id="ARBA00022842"/>
    </source>
</evidence>
<dbReference type="Gene3D" id="3.40.50.10130">
    <property type="match status" value="1"/>
</dbReference>
<dbReference type="GO" id="GO:0016787">
    <property type="term" value="F:hydrolase activity"/>
    <property type="evidence" value="ECO:0007669"/>
    <property type="project" value="UniProtKB-KW"/>
</dbReference>
<gene>
    <name evidence="13" type="ORF">ANE_LOCUS13309</name>
</gene>
<protein>
    <submittedName>
        <fullName evidence="13">Uncharacterized protein</fullName>
    </submittedName>
</protein>
<dbReference type="GO" id="GO:0051321">
    <property type="term" value="P:meiotic cell cycle"/>
    <property type="evidence" value="ECO:0007669"/>
    <property type="project" value="UniProtKB-KW"/>
</dbReference>
<keyword evidence="5" id="KW-0255">Endonuclease</keyword>
<evidence type="ECO:0000256" key="4">
    <source>
        <dbReference type="ARBA" id="ARBA00022723"/>
    </source>
</evidence>
<dbReference type="GO" id="GO:0005634">
    <property type="term" value="C:nucleus"/>
    <property type="evidence" value="ECO:0007669"/>
    <property type="project" value="UniProtKB-SubCell"/>
</dbReference>
<evidence type="ECO:0000256" key="2">
    <source>
        <dbReference type="ARBA" id="ARBA00004123"/>
    </source>
</evidence>
<dbReference type="GO" id="GO:0004519">
    <property type="term" value="F:endonuclease activity"/>
    <property type="evidence" value="ECO:0007669"/>
    <property type="project" value="UniProtKB-KW"/>
</dbReference>
<dbReference type="GO" id="GO:0048476">
    <property type="term" value="C:Holliday junction resolvase complex"/>
    <property type="evidence" value="ECO:0007669"/>
    <property type="project" value="InterPro"/>
</dbReference>
<keyword evidence="4" id="KW-0479">Metal-binding</keyword>
<evidence type="ECO:0000256" key="1">
    <source>
        <dbReference type="ARBA" id="ARBA00001946"/>
    </source>
</evidence>
<dbReference type="EMBL" id="CABITT030000004">
    <property type="protein sequence ID" value="VVB02865.1"/>
    <property type="molecule type" value="Genomic_DNA"/>
</dbReference>
<organism evidence="13 14">
    <name type="scientific">Arabis nemorensis</name>
    <dbReference type="NCBI Taxonomy" id="586526"/>
    <lineage>
        <taxon>Eukaryota</taxon>
        <taxon>Viridiplantae</taxon>
        <taxon>Streptophyta</taxon>
        <taxon>Embryophyta</taxon>
        <taxon>Tracheophyta</taxon>
        <taxon>Spermatophyta</taxon>
        <taxon>Magnoliopsida</taxon>
        <taxon>eudicotyledons</taxon>
        <taxon>Gunneridae</taxon>
        <taxon>Pentapetalae</taxon>
        <taxon>rosids</taxon>
        <taxon>malvids</taxon>
        <taxon>Brassicales</taxon>
        <taxon>Brassicaceae</taxon>
        <taxon>Arabideae</taxon>
        <taxon>Arabis</taxon>
    </lineage>
</organism>
<dbReference type="Proteomes" id="UP000489600">
    <property type="component" value="Unassembled WGS sequence"/>
</dbReference>
<dbReference type="PANTHER" id="PTHR21077">
    <property type="entry name" value="EME1 PROTEIN"/>
    <property type="match status" value="1"/>
</dbReference>
<dbReference type="AlphaFoldDB" id="A0A565BNH9"/>
<evidence type="ECO:0000256" key="10">
    <source>
        <dbReference type="ARBA" id="ARBA00023204"/>
    </source>
</evidence>
<keyword evidence="7" id="KW-0378">Hydrolase</keyword>
<evidence type="ECO:0000256" key="11">
    <source>
        <dbReference type="ARBA" id="ARBA00023242"/>
    </source>
</evidence>
<keyword evidence="3" id="KW-0540">Nuclease</keyword>
<dbReference type="GO" id="GO:0006281">
    <property type="term" value="P:DNA repair"/>
    <property type="evidence" value="ECO:0007669"/>
    <property type="project" value="UniProtKB-KW"/>
</dbReference>
<evidence type="ECO:0000256" key="5">
    <source>
        <dbReference type="ARBA" id="ARBA00022759"/>
    </source>
</evidence>
<keyword evidence="8" id="KW-0460">Magnesium</keyword>
<comment type="cofactor">
    <cofactor evidence="1">
        <name>Mg(2+)</name>
        <dbReference type="ChEBI" id="CHEBI:18420"/>
    </cofactor>
</comment>
<dbReference type="GO" id="GO:0006310">
    <property type="term" value="P:DNA recombination"/>
    <property type="evidence" value="ECO:0007669"/>
    <property type="project" value="UniProtKB-KW"/>
</dbReference>
<dbReference type="GO" id="GO:0046872">
    <property type="term" value="F:metal ion binding"/>
    <property type="evidence" value="ECO:0007669"/>
    <property type="project" value="UniProtKB-KW"/>
</dbReference>
<evidence type="ECO:0000256" key="7">
    <source>
        <dbReference type="ARBA" id="ARBA00022801"/>
    </source>
</evidence>
<evidence type="ECO:0000256" key="9">
    <source>
        <dbReference type="ARBA" id="ARBA00023172"/>
    </source>
</evidence>